<protein>
    <recommendedName>
        <fullName evidence="2">Secretion system C-terminal sorting domain-containing protein</fullName>
    </recommendedName>
</protein>
<sequence length="307" mass="35240">MVEPNISMMKYLSIVFLFISVQTYSQNYLELFFDGADTTDYSMVIELDTAAENIWQIGQPQKSVFNAAFTLPNALVTDTVLTYPVLNTSIFQYGVQAFYNFGITAIQWTQKLDIDSGDIALIEYSIDTGHTWVSVFDNPYTYNFYGYESINVDTLQNGDIGFSGTDTNWRDIWLCFDFSWMSMQDSIILRHVFKSDSIASQNDGWMIDNMLQHQTFFHTIGETPQETYLEVFPNPTSNRVNISVKKTNTFHIIEELTVLDAAGRVLEKHVEVPTKFFVDLADYPAGIYYIKVKTNLQTETKKIIVTR</sequence>
<evidence type="ECO:0000313" key="4">
    <source>
        <dbReference type="Proteomes" id="UP000249248"/>
    </source>
</evidence>
<comment type="caution">
    <text evidence="3">The sequence shown here is derived from an EMBL/GenBank/DDBJ whole genome shotgun (WGS) entry which is preliminary data.</text>
</comment>
<keyword evidence="4" id="KW-1185">Reference proteome</keyword>
<evidence type="ECO:0000256" key="1">
    <source>
        <dbReference type="ARBA" id="ARBA00022729"/>
    </source>
</evidence>
<keyword evidence="1" id="KW-0732">Signal</keyword>
<feature type="domain" description="Secretion system C-terminal sorting" evidence="2">
    <location>
        <begin position="231"/>
        <end position="305"/>
    </location>
</feature>
<dbReference type="Proteomes" id="UP000249248">
    <property type="component" value="Unassembled WGS sequence"/>
</dbReference>
<reference evidence="3 4" key="1">
    <citation type="submission" date="2018-06" db="EMBL/GenBank/DDBJ databases">
        <title>The draft genome sequence of Crocinitomix sp. SM1701.</title>
        <authorList>
            <person name="Zhang X."/>
        </authorList>
    </citation>
    <scope>NUCLEOTIDE SEQUENCE [LARGE SCALE GENOMIC DNA]</scope>
    <source>
        <strain evidence="3 4">SM1701</strain>
    </source>
</reference>
<dbReference type="InterPro" id="IPR026444">
    <property type="entry name" value="Secre_tail"/>
</dbReference>
<evidence type="ECO:0000313" key="3">
    <source>
        <dbReference type="EMBL" id="PZE16065.1"/>
    </source>
</evidence>
<accession>A0A2W1N9W5</accession>
<dbReference type="NCBIfam" id="TIGR04183">
    <property type="entry name" value="Por_Secre_tail"/>
    <property type="match status" value="1"/>
</dbReference>
<dbReference type="EMBL" id="QKSB01000012">
    <property type="protein sequence ID" value="PZE16065.1"/>
    <property type="molecule type" value="Genomic_DNA"/>
</dbReference>
<dbReference type="AlphaFoldDB" id="A0A2W1N9W5"/>
<gene>
    <name evidence="3" type="ORF">DNU06_14795</name>
</gene>
<proteinExistence type="predicted"/>
<organism evidence="3 4">
    <name type="scientific">Putridiphycobacter roseus</name>
    <dbReference type="NCBI Taxonomy" id="2219161"/>
    <lineage>
        <taxon>Bacteria</taxon>
        <taxon>Pseudomonadati</taxon>
        <taxon>Bacteroidota</taxon>
        <taxon>Flavobacteriia</taxon>
        <taxon>Flavobacteriales</taxon>
        <taxon>Crocinitomicaceae</taxon>
        <taxon>Putridiphycobacter</taxon>
    </lineage>
</organism>
<dbReference type="Pfam" id="PF18962">
    <property type="entry name" value="Por_Secre_tail"/>
    <property type="match status" value="1"/>
</dbReference>
<evidence type="ECO:0000259" key="2">
    <source>
        <dbReference type="Pfam" id="PF18962"/>
    </source>
</evidence>
<name>A0A2W1N9W5_9FLAO</name>